<proteinExistence type="predicted"/>
<feature type="compositionally biased region" description="Polar residues" evidence="1">
    <location>
        <begin position="117"/>
        <end position="129"/>
    </location>
</feature>
<evidence type="ECO:0000313" key="3">
    <source>
        <dbReference type="Proteomes" id="UP001303046"/>
    </source>
</evidence>
<name>A0ABR1CSY5_NECAM</name>
<gene>
    <name evidence="2" type="primary">Necator_chrIII.g10115</name>
    <name evidence="2" type="ORF">RB195_009350</name>
</gene>
<feature type="region of interest" description="Disordered" evidence="1">
    <location>
        <begin position="304"/>
        <end position="358"/>
    </location>
</feature>
<sequence length="595" mass="63437">MSAPNLIRVCVCVWPPTKTISTFRQPALRPRITYDLSRKMFREEDVQMSSLPVITTAGFNGLINPASILNGARESNDAGDTDRQCSTDRSISATPSQSGDDQHQDLDDDPMSGMMVNGSTVDSTSQQQVTPLSLSQEVAELKNNFVYISHQMTRIMRSLHVTPCMCDTCGPKHNSMNDTRPKEEVSHVLSAIFPGATPQQLSGLADLTKLNRTPVPPPQRMGAGYAGHPGGGKLTAAPADRRVVAEYARAYGGAAAAKRFGIPPPVSTYYQKKDGNTILAGAVTASPGPSSEGEAEVVAQVQCNPDNNIPTPSQLNPASLPSINNPMSVLQQPPTPSALPSSQPQAAVAATASAPPPGQAASGMFTPAMVDMIRMNAAHATGSPGFLRGRGRGRPKLIGDELDADLVDYMVTVKQADPHGHLTASQALIIAKQYILEKAPGLLEEHGGHVKLKLTWAMKLVSRIAERQKEMELGLPAGSLSNMGRHQLNSLNNSLTGGGFMADMMTQNILSHHMMMNMNSQIKQEPPAVGAVTEEPKEEMQPTVGAPEILSIKELNLPFLNSLFGCSDENSGVIEGELPADNDQEMNLTGTATSN</sequence>
<organism evidence="2 3">
    <name type="scientific">Necator americanus</name>
    <name type="common">Human hookworm</name>
    <dbReference type="NCBI Taxonomy" id="51031"/>
    <lineage>
        <taxon>Eukaryota</taxon>
        <taxon>Metazoa</taxon>
        <taxon>Ecdysozoa</taxon>
        <taxon>Nematoda</taxon>
        <taxon>Chromadorea</taxon>
        <taxon>Rhabditida</taxon>
        <taxon>Rhabditina</taxon>
        <taxon>Rhabditomorpha</taxon>
        <taxon>Strongyloidea</taxon>
        <taxon>Ancylostomatidae</taxon>
        <taxon>Bunostominae</taxon>
        <taxon>Necator</taxon>
    </lineage>
</organism>
<comment type="caution">
    <text evidence="2">The sequence shown here is derived from an EMBL/GenBank/DDBJ whole genome shotgun (WGS) entry which is preliminary data.</text>
</comment>
<reference evidence="2 3" key="1">
    <citation type="submission" date="2023-08" db="EMBL/GenBank/DDBJ databases">
        <title>A Necator americanus chromosomal reference genome.</title>
        <authorList>
            <person name="Ilik V."/>
            <person name="Petrzelkova K.J."/>
            <person name="Pardy F."/>
            <person name="Fuh T."/>
            <person name="Niatou-Singa F.S."/>
            <person name="Gouil Q."/>
            <person name="Baker L."/>
            <person name="Ritchie M.E."/>
            <person name="Jex A.R."/>
            <person name="Gazzola D."/>
            <person name="Li H."/>
            <person name="Toshio Fujiwara R."/>
            <person name="Zhan B."/>
            <person name="Aroian R.V."/>
            <person name="Pafco B."/>
            <person name="Schwarz E.M."/>
        </authorList>
    </citation>
    <scope>NUCLEOTIDE SEQUENCE [LARGE SCALE GENOMIC DNA]</scope>
    <source>
        <strain evidence="2 3">Aroian</strain>
        <tissue evidence="2">Whole animal</tissue>
    </source>
</reference>
<dbReference type="EMBL" id="JAVFWL010000003">
    <property type="protein sequence ID" value="KAK6741441.1"/>
    <property type="molecule type" value="Genomic_DNA"/>
</dbReference>
<dbReference type="Proteomes" id="UP001303046">
    <property type="component" value="Unassembled WGS sequence"/>
</dbReference>
<dbReference type="PANTHER" id="PTHR36522">
    <property type="entry name" value="AT HOOK-CONTAINING PROTEIN ATTF-4"/>
    <property type="match status" value="1"/>
</dbReference>
<dbReference type="PANTHER" id="PTHR36522:SF1">
    <property type="entry name" value="AT HOOK-CONTAINING PROTEIN ATTF-4"/>
    <property type="match status" value="1"/>
</dbReference>
<accession>A0ABR1CSY5</accession>
<feature type="compositionally biased region" description="Polar residues" evidence="1">
    <location>
        <begin position="87"/>
        <end position="99"/>
    </location>
</feature>
<dbReference type="InterPro" id="IPR038839">
    <property type="entry name" value="Attf-4-like"/>
</dbReference>
<evidence type="ECO:0000256" key="1">
    <source>
        <dbReference type="SAM" id="MobiDB-lite"/>
    </source>
</evidence>
<evidence type="ECO:0000313" key="2">
    <source>
        <dbReference type="EMBL" id="KAK6741441.1"/>
    </source>
</evidence>
<feature type="region of interest" description="Disordered" evidence="1">
    <location>
        <begin position="73"/>
        <end position="129"/>
    </location>
</feature>
<protein>
    <submittedName>
        <fullName evidence="2">Uncharacterized protein</fullName>
    </submittedName>
</protein>
<feature type="compositionally biased region" description="Polar residues" evidence="1">
    <location>
        <begin position="304"/>
        <end position="329"/>
    </location>
</feature>
<feature type="compositionally biased region" description="Basic and acidic residues" evidence="1">
    <location>
        <begin position="74"/>
        <end position="86"/>
    </location>
</feature>
<feature type="compositionally biased region" description="Low complexity" evidence="1">
    <location>
        <begin position="338"/>
        <end position="358"/>
    </location>
</feature>
<keyword evidence="3" id="KW-1185">Reference proteome</keyword>